<gene>
    <name evidence="3" type="ORF">EUTSA_v10002216mg</name>
</gene>
<dbReference type="KEGG" id="eus:EUTSA_v10002216mg"/>
<dbReference type="eggNOG" id="KOG0841">
    <property type="taxonomic scope" value="Eukaryota"/>
</dbReference>
<evidence type="ECO:0000256" key="1">
    <source>
        <dbReference type="ARBA" id="ARBA00006141"/>
    </source>
</evidence>
<keyword evidence="4" id="KW-1185">Reference proteome</keyword>
<dbReference type="SMART" id="SM00101">
    <property type="entry name" value="14_3_3"/>
    <property type="match status" value="1"/>
</dbReference>
<evidence type="ECO:0000259" key="2">
    <source>
        <dbReference type="SMART" id="SM00101"/>
    </source>
</evidence>
<dbReference type="InterPro" id="IPR000308">
    <property type="entry name" value="14-3-3"/>
</dbReference>
<dbReference type="InterPro" id="IPR023410">
    <property type="entry name" value="14-3-3_domain"/>
</dbReference>
<dbReference type="OMA" id="ICEGIFH"/>
<dbReference type="STRING" id="72664.V4LI54"/>
<evidence type="ECO:0000313" key="3">
    <source>
        <dbReference type="EMBL" id="ESQ50200.1"/>
    </source>
</evidence>
<proteinExistence type="inferred from homology"/>
<dbReference type="Proteomes" id="UP000030689">
    <property type="component" value="Unassembled WGS sequence"/>
</dbReference>
<dbReference type="InterPro" id="IPR036815">
    <property type="entry name" value="14-3-3_dom_sf"/>
</dbReference>
<dbReference type="SUPFAM" id="SSF48445">
    <property type="entry name" value="14-3-3 protein"/>
    <property type="match status" value="1"/>
</dbReference>
<sequence length="98" mass="11354">MVEFMEKVAKTANTAELTVEERNHLSVAYKNEESRGKNDHVLILKDYRGKFETEFNKSCDCILNLLDSHLVPTASLAESKVFYRKLHRMLKLGVSIFY</sequence>
<comment type="similarity">
    <text evidence="1">Belongs to the 14-3-3 family.</text>
</comment>
<dbReference type="PANTHER" id="PTHR18860">
    <property type="entry name" value="14-3-3 PROTEIN"/>
    <property type="match status" value="1"/>
</dbReference>
<dbReference type="AlphaFoldDB" id="V4LI54"/>
<reference evidence="3 4" key="1">
    <citation type="journal article" date="2013" name="Front. Plant Sci.">
        <title>The Reference Genome of the Halophytic Plant Eutrema salsugineum.</title>
        <authorList>
            <person name="Yang R."/>
            <person name="Jarvis D.E."/>
            <person name="Chen H."/>
            <person name="Beilstein M.A."/>
            <person name="Grimwood J."/>
            <person name="Jenkins J."/>
            <person name="Shu S."/>
            <person name="Prochnik S."/>
            <person name="Xin M."/>
            <person name="Ma C."/>
            <person name="Schmutz J."/>
            <person name="Wing R.A."/>
            <person name="Mitchell-Olds T."/>
            <person name="Schumaker K.S."/>
            <person name="Wang X."/>
        </authorList>
    </citation>
    <scope>NUCLEOTIDE SEQUENCE [LARGE SCALE GENOMIC DNA]</scope>
</reference>
<organism evidence="3 4">
    <name type="scientific">Eutrema salsugineum</name>
    <name type="common">Saltwater cress</name>
    <name type="synonym">Sisymbrium salsugineum</name>
    <dbReference type="NCBI Taxonomy" id="72664"/>
    <lineage>
        <taxon>Eukaryota</taxon>
        <taxon>Viridiplantae</taxon>
        <taxon>Streptophyta</taxon>
        <taxon>Embryophyta</taxon>
        <taxon>Tracheophyta</taxon>
        <taxon>Spermatophyta</taxon>
        <taxon>Magnoliopsida</taxon>
        <taxon>eudicotyledons</taxon>
        <taxon>Gunneridae</taxon>
        <taxon>Pentapetalae</taxon>
        <taxon>rosids</taxon>
        <taxon>malvids</taxon>
        <taxon>Brassicales</taxon>
        <taxon>Brassicaceae</taxon>
        <taxon>Eutremeae</taxon>
        <taxon>Eutrema</taxon>
    </lineage>
</organism>
<dbReference type="Gene3D" id="1.20.190.20">
    <property type="entry name" value="14-3-3 domain"/>
    <property type="match status" value="1"/>
</dbReference>
<dbReference type="Pfam" id="PF00244">
    <property type="entry name" value="14-3-3"/>
    <property type="match status" value="1"/>
</dbReference>
<dbReference type="Gramene" id="ESQ50200">
    <property type="protein sequence ID" value="ESQ50200"/>
    <property type="gene ID" value="EUTSA_v10002216mg"/>
</dbReference>
<accession>V4LI54</accession>
<dbReference type="EMBL" id="KI517398">
    <property type="protein sequence ID" value="ESQ50200.1"/>
    <property type="molecule type" value="Genomic_DNA"/>
</dbReference>
<protein>
    <recommendedName>
        <fullName evidence="2">14-3-3 domain-containing protein</fullName>
    </recommendedName>
</protein>
<feature type="domain" description="14-3-3" evidence="2">
    <location>
        <begin position="1"/>
        <end position="98"/>
    </location>
</feature>
<name>V4LI54_EUTSA</name>
<evidence type="ECO:0000313" key="4">
    <source>
        <dbReference type="Proteomes" id="UP000030689"/>
    </source>
</evidence>